<reference evidence="7" key="2">
    <citation type="submission" date="2025-08" db="UniProtKB">
        <authorList>
            <consortium name="Ensembl"/>
        </authorList>
    </citation>
    <scope>IDENTIFICATION</scope>
</reference>
<evidence type="ECO:0000256" key="1">
    <source>
        <dbReference type="ARBA" id="ARBA00022670"/>
    </source>
</evidence>
<evidence type="ECO:0000256" key="3">
    <source>
        <dbReference type="ARBA" id="ARBA00022825"/>
    </source>
</evidence>
<reference evidence="7" key="3">
    <citation type="submission" date="2025-09" db="UniProtKB">
        <authorList>
            <consortium name="Ensembl"/>
        </authorList>
    </citation>
    <scope>IDENTIFICATION</scope>
</reference>
<dbReference type="eggNOG" id="KOG3627">
    <property type="taxonomic scope" value="Eukaryota"/>
</dbReference>
<evidence type="ECO:0000256" key="2">
    <source>
        <dbReference type="ARBA" id="ARBA00022801"/>
    </source>
</evidence>
<dbReference type="CDD" id="cd00190">
    <property type="entry name" value="Tryp_SPc"/>
    <property type="match status" value="1"/>
</dbReference>
<proteinExistence type="inferred from homology"/>
<dbReference type="PANTHER" id="PTHR24264:SF54">
    <property type="entry name" value="PEPTIDASE S1 DOMAIN-CONTAINING PROTEIN"/>
    <property type="match status" value="1"/>
</dbReference>
<reference evidence="8" key="1">
    <citation type="submission" date="2003-08" db="EMBL/GenBank/DDBJ databases">
        <authorList>
            <person name="Birren B."/>
            <person name="Nusbaum C."/>
            <person name="Abebe A."/>
            <person name="Abouelleil A."/>
            <person name="Adekoya E."/>
            <person name="Ait-zahra M."/>
            <person name="Allen N."/>
            <person name="Allen T."/>
            <person name="An P."/>
            <person name="Anderson M."/>
            <person name="Anderson S."/>
            <person name="Arachchi H."/>
            <person name="Armbruster J."/>
            <person name="Bachantsang P."/>
            <person name="Baldwin J."/>
            <person name="Barry A."/>
            <person name="Bayul T."/>
            <person name="Blitshsteyn B."/>
            <person name="Bloom T."/>
            <person name="Blye J."/>
            <person name="Boguslavskiy L."/>
            <person name="Borowsky M."/>
            <person name="Boukhgalter B."/>
            <person name="Brunache A."/>
            <person name="Butler J."/>
            <person name="Calixte N."/>
            <person name="Calvo S."/>
            <person name="Camarata J."/>
            <person name="Campo K."/>
            <person name="Chang J."/>
            <person name="Cheshatsang Y."/>
            <person name="Citroen M."/>
            <person name="Collymore A."/>
            <person name="Considine T."/>
            <person name="Cook A."/>
            <person name="Cooke P."/>
            <person name="Corum B."/>
            <person name="Cuomo C."/>
            <person name="David R."/>
            <person name="Dawoe T."/>
            <person name="Degray S."/>
            <person name="Dodge S."/>
            <person name="Dooley K."/>
            <person name="Dorje P."/>
            <person name="Dorjee K."/>
            <person name="Dorris L."/>
            <person name="Duffey N."/>
            <person name="Dupes A."/>
            <person name="Elkins T."/>
            <person name="Engels R."/>
            <person name="Erickson J."/>
            <person name="Farina A."/>
            <person name="Faro S."/>
            <person name="Ferreira P."/>
            <person name="Fischer H."/>
            <person name="Fitzgerald M."/>
            <person name="Foley K."/>
            <person name="Gage D."/>
            <person name="Galagan J."/>
            <person name="Gearin G."/>
            <person name="Gnerre S."/>
            <person name="Gnirke A."/>
            <person name="Goyette A."/>
            <person name="Graham J."/>
            <person name="Grandbois E."/>
            <person name="Gyaltsen K."/>
            <person name="Hafez N."/>
            <person name="Hagopian D."/>
            <person name="Hagos B."/>
            <person name="Hall J."/>
            <person name="Hatcher B."/>
            <person name="Heller A."/>
            <person name="Higgins H."/>
            <person name="Honan T."/>
            <person name="Horn A."/>
            <person name="Houde N."/>
            <person name="Hughes L."/>
            <person name="Hulme W."/>
            <person name="Husby E."/>
            <person name="Iliev I."/>
            <person name="Jaffe D."/>
            <person name="Jones C."/>
            <person name="Kamal M."/>
            <person name="Kamat A."/>
            <person name="Kamvysselis M."/>
            <person name="Karlsson E."/>
            <person name="Kells C."/>
            <person name="Kieu A."/>
            <person name="Kisner P."/>
            <person name="Kodira C."/>
            <person name="Kulbokas E."/>
            <person name="Labutti K."/>
            <person name="Lama D."/>
            <person name="Landers T."/>
            <person name="Leger J."/>
            <person name="Levine S."/>
            <person name="Lewis D."/>
            <person name="Lewis T."/>
            <person name="Lindblad-toh K."/>
            <person name="Liu X."/>
            <person name="Lokyitsang T."/>
            <person name="Lokyitsang Y."/>
            <person name="Lucien O."/>
            <person name="Lui A."/>
            <person name="Ma L.J."/>
            <person name="Mabbitt R."/>
            <person name="Macdonald J."/>
            <person name="Maclean C."/>
            <person name="Major J."/>
            <person name="Manning J."/>
            <person name="Marabella R."/>
            <person name="Maru K."/>
            <person name="Matthews C."/>
            <person name="Mauceli E."/>
            <person name="Mccarthy M."/>
            <person name="Mcdonough S."/>
            <person name="Mcghee T."/>
            <person name="Meldrim J."/>
            <person name="Meneus L."/>
            <person name="Mesirov J."/>
            <person name="Mihalev A."/>
            <person name="Mihova T."/>
            <person name="Mikkelsen T."/>
            <person name="Mlenga V."/>
            <person name="Moru K."/>
            <person name="Mozes J."/>
            <person name="Mulrain L."/>
            <person name="Munson G."/>
            <person name="Naylor J."/>
            <person name="Newes C."/>
            <person name="Nguyen C."/>
            <person name="Nguyen N."/>
            <person name="Nguyen T."/>
            <person name="Nicol R."/>
            <person name="Nielsen C."/>
            <person name="Nizzari M."/>
            <person name="Norbu C."/>
            <person name="Norbu N."/>
            <person name="O'donnell P."/>
            <person name="Okoawo O."/>
            <person name="O'leary S."/>
            <person name="Omotosho B."/>
            <person name="O'neill K."/>
            <person name="Osman S."/>
            <person name="Parker S."/>
            <person name="Perrin D."/>
            <person name="Phunkhang P."/>
            <person name="Piqani B."/>
            <person name="Purcell S."/>
            <person name="Rachupka T."/>
            <person name="Ramasamy U."/>
            <person name="Rameau R."/>
            <person name="Ray V."/>
            <person name="Raymond C."/>
            <person name="Retta R."/>
            <person name="Richardson S."/>
            <person name="Rise C."/>
            <person name="Rodriguez J."/>
            <person name="Rogers J."/>
            <person name="Rogov P."/>
            <person name="Rutman M."/>
            <person name="Schupbach R."/>
            <person name="Seaman C."/>
            <person name="Settipalli S."/>
            <person name="Sharpe T."/>
            <person name="Sheridan J."/>
            <person name="Sherpa N."/>
            <person name="Shi J."/>
            <person name="Smirnov S."/>
            <person name="Smith C."/>
            <person name="Sougnez C."/>
            <person name="Spencer B."/>
            <person name="Stalker J."/>
            <person name="Stange-thomann N."/>
            <person name="Stavropoulos S."/>
            <person name="Stetson K."/>
            <person name="Stone C."/>
            <person name="Stone S."/>
            <person name="Stubbs M."/>
            <person name="Talamas J."/>
            <person name="Tchuinga P."/>
            <person name="Tenzing P."/>
            <person name="Tesfaye S."/>
            <person name="Theodore J."/>
            <person name="Thoulutsang Y."/>
            <person name="Topham K."/>
            <person name="Towey S."/>
            <person name="Tsamla T."/>
            <person name="Tsomo N."/>
            <person name="Vallee D."/>
            <person name="Vassiliev H."/>
            <person name="Venkataraman V."/>
            <person name="Vinson J."/>
            <person name="Vo A."/>
            <person name="Wade C."/>
            <person name="Wang S."/>
            <person name="Wangchuk T."/>
            <person name="Wangdi T."/>
            <person name="Whittaker C."/>
            <person name="Wilkinson J."/>
            <person name="Wu Y."/>
            <person name="Wyman D."/>
            <person name="Yadav S."/>
            <person name="Yang S."/>
            <person name="Yang X."/>
            <person name="Yeager S."/>
            <person name="Yee E."/>
            <person name="Young G."/>
            <person name="Zainoun J."/>
            <person name="Zembeck L."/>
            <person name="Zimmer A."/>
            <person name="Zody M."/>
            <person name="Lander E."/>
        </authorList>
    </citation>
    <scope>NUCLEOTIDE SEQUENCE [LARGE SCALE GENOMIC DNA]</scope>
</reference>
<dbReference type="OMA" id="RDTKWVQ"/>
<keyword evidence="3" id="KW-0720">Serine protease</keyword>
<dbReference type="GO" id="GO:0005615">
    <property type="term" value="C:extracellular space"/>
    <property type="evidence" value="ECO:0007669"/>
    <property type="project" value="TreeGrafter"/>
</dbReference>
<protein>
    <recommendedName>
        <fullName evidence="6">Peptidase S1 domain-containing protein</fullName>
    </recommendedName>
</protein>
<evidence type="ECO:0000313" key="8">
    <source>
        <dbReference type="Proteomes" id="UP000007875"/>
    </source>
</evidence>
<dbReference type="PRINTS" id="PR00722">
    <property type="entry name" value="CHYMOTRYPSIN"/>
</dbReference>
<sequence length="186" mass="21116">MGDHDIYQREGTEQLLKVETIYVHDAYSRSVDRVGDIGLIKLRQPARDTKWVQPACLLTNDEERFQPGHVCATTGWGRTNPDVDDIEDVLRQAEVPVLDHNMCQNNYWPMYNVFDSMVCAGGMGSNSCKGDSGGPLVCRKNNRYYLVGITSWGDTRCKPNIPGVYTRLQSYITWMANIMNQDQCND</sequence>
<dbReference type="InterPro" id="IPR050127">
    <property type="entry name" value="Serine_Proteases_S1"/>
</dbReference>
<dbReference type="InterPro" id="IPR033116">
    <property type="entry name" value="TRYPSIN_SER"/>
</dbReference>
<keyword evidence="1" id="KW-0645">Protease</keyword>
<dbReference type="HOGENOM" id="CLU_006842_13_1_1"/>
<dbReference type="Proteomes" id="UP000007875">
    <property type="component" value="Unassembled WGS sequence"/>
</dbReference>
<evidence type="ECO:0000313" key="7">
    <source>
        <dbReference type="Ensembl" id="ENSCSAVP00000005695.1"/>
    </source>
</evidence>
<keyword evidence="2" id="KW-0378">Hydrolase</keyword>
<dbReference type="Pfam" id="PF00089">
    <property type="entry name" value="Trypsin"/>
    <property type="match status" value="1"/>
</dbReference>
<dbReference type="AlphaFoldDB" id="H2YK43"/>
<dbReference type="InterPro" id="IPR001254">
    <property type="entry name" value="Trypsin_dom"/>
</dbReference>
<dbReference type="PANTHER" id="PTHR24264">
    <property type="entry name" value="TRYPSIN-RELATED"/>
    <property type="match status" value="1"/>
</dbReference>
<evidence type="ECO:0000256" key="5">
    <source>
        <dbReference type="ARBA" id="ARBA00024195"/>
    </source>
</evidence>
<name>H2YK43_CIOSA</name>
<organism evidence="7 8">
    <name type="scientific">Ciona savignyi</name>
    <name type="common">Pacific transparent sea squirt</name>
    <dbReference type="NCBI Taxonomy" id="51511"/>
    <lineage>
        <taxon>Eukaryota</taxon>
        <taxon>Metazoa</taxon>
        <taxon>Chordata</taxon>
        <taxon>Tunicata</taxon>
        <taxon>Ascidiacea</taxon>
        <taxon>Phlebobranchia</taxon>
        <taxon>Cionidae</taxon>
        <taxon>Ciona</taxon>
    </lineage>
</organism>
<evidence type="ECO:0000259" key="6">
    <source>
        <dbReference type="PROSITE" id="PS50240"/>
    </source>
</evidence>
<comment type="similarity">
    <text evidence="5">Belongs to the peptidase S1 family. CLIP subfamily.</text>
</comment>
<dbReference type="STRING" id="51511.ENSCSAVP00000005695"/>
<dbReference type="InterPro" id="IPR001314">
    <property type="entry name" value="Peptidase_S1A"/>
</dbReference>
<accession>H2YK43</accession>
<dbReference type="GO" id="GO:0006508">
    <property type="term" value="P:proteolysis"/>
    <property type="evidence" value="ECO:0007669"/>
    <property type="project" value="UniProtKB-KW"/>
</dbReference>
<dbReference type="PROSITE" id="PS00135">
    <property type="entry name" value="TRYPSIN_SER"/>
    <property type="match status" value="1"/>
</dbReference>
<dbReference type="Ensembl" id="ENSCSAVT00000005770.1">
    <property type="protein sequence ID" value="ENSCSAVP00000005695.1"/>
    <property type="gene ID" value="ENSCSAVG00000003387.1"/>
</dbReference>
<dbReference type="FunFam" id="2.40.10.10:FF:000002">
    <property type="entry name" value="Transmembrane protease serine"/>
    <property type="match status" value="1"/>
</dbReference>
<dbReference type="InParanoid" id="H2YK43"/>
<keyword evidence="8" id="KW-1185">Reference proteome</keyword>
<evidence type="ECO:0000256" key="4">
    <source>
        <dbReference type="ARBA" id="ARBA00023157"/>
    </source>
</evidence>
<dbReference type="PROSITE" id="PS50240">
    <property type="entry name" value="TRYPSIN_DOM"/>
    <property type="match status" value="1"/>
</dbReference>
<dbReference type="GO" id="GO:0004252">
    <property type="term" value="F:serine-type endopeptidase activity"/>
    <property type="evidence" value="ECO:0007669"/>
    <property type="project" value="InterPro"/>
</dbReference>
<dbReference type="Gene3D" id="2.40.10.10">
    <property type="entry name" value="Trypsin-like serine proteases"/>
    <property type="match status" value="1"/>
</dbReference>
<dbReference type="GeneTree" id="ENSGT00940000153216"/>
<dbReference type="SMART" id="SM00020">
    <property type="entry name" value="Tryp_SPc"/>
    <property type="match status" value="1"/>
</dbReference>
<keyword evidence="4" id="KW-1015">Disulfide bond</keyword>
<feature type="domain" description="Peptidase S1" evidence="6">
    <location>
        <begin position="1"/>
        <end position="180"/>
    </location>
</feature>
<dbReference type="MEROPS" id="S01.437"/>
<dbReference type="InterPro" id="IPR009003">
    <property type="entry name" value="Peptidase_S1_PA"/>
</dbReference>
<dbReference type="SUPFAM" id="SSF50494">
    <property type="entry name" value="Trypsin-like serine proteases"/>
    <property type="match status" value="1"/>
</dbReference>
<dbReference type="InterPro" id="IPR043504">
    <property type="entry name" value="Peptidase_S1_PA_chymotrypsin"/>
</dbReference>